<accession>A0ABP6GVR0</accession>
<organism evidence="3 4">
    <name type="scientific">Actinocorallia aurantiaca</name>
    <dbReference type="NCBI Taxonomy" id="46204"/>
    <lineage>
        <taxon>Bacteria</taxon>
        <taxon>Bacillati</taxon>
        <taxon>Actinomycetota</taxon>
        <taxon>Actinomycetes</taxon>
        <taxon>Streptosporangiales</taxon>
        <taxon>Thermomonosporaceae</taxon>
        <taxon>Actinocorallia</taxon>
    </lineage>
</organism>
<protein>
    <recommendedName>
        <fullName evidence="5">Cell wall-active antibiotics response LiaF-like C-terminal domain-containing protein</fullName>
    </recommendedName>
</protein>
<gene>
    <name evidence="3" type="ORF">GCM10010439_49280</name>
</gene>
<proteinExistence type="predicted"/>
<dbReference type="PANTHER" id="PTHR40763">
    <property type="entry name" value="MEMBRANE PROTEIN-RELATED"/>
    <property type="match status" value="1"/>
</dbReference>
<comment type="caution">
    <text evidence="3">The sequence shown here is derived from an EMBL/GenBank/DDBJ whole genome shotgun (WGS) entry which is preliminary data.</text>
</comment>
<keyword evidence="4" id="KW-1185">Reference proteome</keyword>
<evidence type="ECO:0000259" key="2">
    <source>
        <dbReference type="Pfam" id="PF09922"/>
    </source>
</evidence>
<evidence type="ECO:0008006" key="5">
    <source>
        <dbReference type="Google" id="ProtNLM"/>
    </source>
</evidence>
<dbReference type="Pfam" id="PF09922">
    <property type="entry name" value="LiaF-like_C"/>
    <property type="match status" value="1"/>
</dbReference>
<evidence type="ECO:0000313" key="3">
    <source>
        <dbReference type="EMBL" id="GAA2732166.1"/>
    </source>
</evidence>
<sequence>MENRPPLCHSEGVELENIPQLRASDADRDRVAEVLGDALSEGRLTPEEHSERLDRLYAAKTYAELEPLTGDLPRPRVSLAKENPALPVPVRSSSDIHCFFGAAERKGRWLVEPVTTVNCVFGGVDLDYRTAVLTQREVVVNVSCIFGAIDVIVPPGVRVESDVSAIFGAIDDPGNDTVDPQAPVIRFTGFALFGAIDIKRKLTREQRRAERAARRAQRRC</sequence>
<dbReference type="Proteomes" id="UP001501842">
    <property type="component" value="Unassembled WGS sequence"/>
</dbReference>
<dbReference type="EMBL" id="BAAATZ010000021">
    <property type="protein sequence ID" value="GAA2732166.1"/>
    <property type="molecule type" value="Genomic_DNA"/>
</dbReference>
<name>A0ABP6GVR0_9ACTN</name>
<dbReference type="InterPro" id="IPR024425">
    <property type="entry name" value="LiaF-like_C"/>
</dbReference>
<evidence type="ECO:0000313" key="4">
    <source>
        <dbReference type="Proteomes" id="UP001501842"/>
    </source>
</evidence>
<feature type="domain" description="DUF1707" evidence="1">
    <location>
        <begin position="21"/>
        <end position="73"/>
    </location>
</feature>
<dbReference type="PANTHER" id="PTHR40763:SF4">
    <property type="entry name" value="DUF1707 DOMAIN-CONTAINING PROTEIN"/>
    <property type="match status" value="1"/>
</dbReference>
<reference evidence="4" key="1">
    <citation type="journal article" date="2019" name="Int. J. Syst. Evol. Microbiol.">
        <title>The Global Catalogue of Microorganisms (GCM) 10K type strain sequencing project: providing services to taxonomists for standard genome sequencing and annotation.</title>
        <authorList>
            <consortium name="The Broad Institute Genomics Platform"/>
            <consortium name="The Broad Institute Genome Sequencing Center for Infectious Disease"/>
            <person name="Wu L."/>
            <person name="Ma J."/>
        </authorList>
    </citation>
    <scope>NUCLEOTIDE SEQUENCE [LARGE SCALE GENOMIC DNA]</scope>
    <source>
        <strain evidence="4">JCM 8201</strain>
    </source>
</reference>
<dbReference type="InterPro" id="IPR012551">
    <property type="entry name" value="DUF1707_SHOCT-like"/>
</dbReference>
<dbReference type="Pfam" id="PF08044">
    <property type="entry name" value="DUF1707"/>
    <property type="match status" value="1"/>
</dbReference>
<evidence type="ECO:0000259" key="1">
    <source>
        <dbReference type="Pfam" id="PF08044"/>
    </source>
</evidence>
<feature type="domain" description="Cell wall-active antibiotics response LiaF-like C-terminal" evidence="2">
    <location>
        <begin position="106"/>
        <end position="171"/>
    </location>
</feature>